<dbReference type="PANTHER" id="PTHR18901:SF38">
    <property type="entry name" value="PSEUDOURIDINE-5'-PHOSPHATASE"/>
    <property type="match status" value="1"/>
</dbReference>
<gene>
    <name evidence="1" type="ORF">QPX58_03105</name>
</gene>
<dbReference type="CDD" id="cd07505">
    <property type="entry name" value="HAD_BPGM-like"/>
    <property type="match status" value="1"/>
</dbReference>
<sequence>MTTVSNSQLLSRPAAIFWDMDGTLTNSEPLWGEATYYLSEVLGKRLTSSQRMDTVGATFTTTLRICADNAGVVLGEGDVEAYRHKMFEYMKTLFAGRLEIFSGIPELLTSLHHDGMPMMVTTNTDRDVADAAIAVIGSEYFVDTICGDEVPTGKPAPDMYLEAARRLQLDPTQCLVFEDSPAGMRAAVAAGCTVIGLPEDEGVEVPDGVVEISRLRDSRHLAGALHTDVYEWFRAIQEMN</sequence>
<dbReference type="EMBL" id="JASNVU010000003">
    <property type="protein sequence ID" value="MDK4334408.1"/>
    <property type="molecule type" value="Genomic_DNA"/>
</dbReference>
<dbReference type="SUPFAM" id="SSF56784">
    <property type="entry name" value="HAD-like"/>
    <property type="match status" value="1"/>
</dbReference>
<evidence type="ECO:0000313" key="2">
    <source>
        <dbReference type="Proteomes" id="UP001230317"/>
    </source>
</evidence>
<dbReference type="AlphaFoldDB" id="A0AAP4C1I1"/>
<dbReference type="Gene3D" id="3.40.50.1000">
    <property type="entry name" value="HAD superfamily/HAD-like"/>
    <property type="match status" value="1"/>
</dbReference>
<dbReference type="Pfam" id="PF00702">
    <property type="entry name" value="Hydrolase"/>
    <property type="match status" value="1"/>
</dbReference>
<dbReference type="Gene3D" id="1.10.150.240">
    <property type="entry name" value="Putative phosphatase, domain 2"/>
    <property type="match status" value="1"/>
</dbReference>
<evidence type="ECO:0000313" key="1">
    <source>
        <dbReference type="EMBL" id="MDK4334408.1"/>
    </source>
</evidence>
<dbReference type="InterPro" id="IPR023198">
    <property type="entry name" value="PGP-like_dom2"/>
</dbReference>
<dbReference type="SFLD" id="SFLDS00003">
    <property type="entry name" value="Haloacid_Dehalogenase"/>
    <property type="match status" value="1"/>
</dbReference>
<comment type="caution">
    <text evidence="1">The sequence shown here is derived from an EMBL/GenBank/DDBJ whole genome shotgun (WGS) entry which is preliminary data.</text>
</comment>
<dbReference type="PANTHER" id="PTHR18901">
    <property type="entry name" value="2-DEOXYGLUCOSE-6-PHOSPHATE PHOSPHATASE 2"/>
    <property type="match status" value="1"/>
</dbReference>
<name>A0AAP4C1I1_9CORY</name>
<dbReference type="InterPro" id="IPR006439">
    <property type="entry name" value="HAD-SF_hydro_IA"/>
</dbReference>
<protein>
    <submittedName>
        <fullName evidence="1">HAD family phosphatase</fullName>
    </submittedName>
</protein>
<dbReference type="Proteomes" id="UP001230317">
    <property type="component" value="Unassembled WGS sequence"/>
</dbReference>
<dbReference type="InterPro" id="IPR023214">
    <property type="entry name" value="HAD_sf"/>
</dbReference>
<dbReference type="InterPro" id="IPR036412">
    <property type="entry name" value="HAD-like_sf"/>
</dbReference>
<organism evidence="1 2">
    <name type="scientific">Corynebacterium accolens</name>
    <dbReference type="NCBI Taxonomy" id="38284"/>
    <lineage>
        <taxon>Bacteria</taxon>
        <taxon>Bacillati</taxon>
        <taxon>Actinomycetota</taxon>
        <taxon>Actinomycetes</taxon>
        <taxon>Mycobacteriales</taxon>
        <taxon>Corynebacteriaceae</taxon>
        <taxon>Corynebacterium</taxon>
    </lineage>
</organism>
<dbReference type="RefSeq" id="WP_284641726.1">
    <property type="nucleotide sequence ID" value="NZ_JASNVU010000003.1"/>
</dbReference>
<accession>A0AAP4C1I1</accession>
<reference evidence="1" key="1">
    <citation type="submission" date="2023-05" db="EMBL/GenBank/DDBJ databases">
        <title>Metabolic capabilities are highly conserved among human nasal-associated Corynebacterium species in pangenomic analyses.</title>
        <authorList>
            <person name="Tran T.H."/>
            <person name="Roberts A.Q."/>
            <person name="Escapa I.F."/>
            <person name="Gao W."/>
            <person name="Conlan S."/>
            <person name="Kong H."/>
            <person name="Segre J.A."/>
            <person name="Kelly M.S."/>
            <person name="Lemon K.P."/>
        </authorList>
    </citation>
    <scope>NUCLEOTIDE SEQUENCE</scope>
    <source>
        <strain evidence="1">KPL2618</strain>
    </source>
</reference>
<dbReference type="NCBIfam" id="TIGR01509">
    <property type="entry name" value="HAD-SF-IA-v3"/>
    <property type="match status" value="1"/>
</dbReference>
<proteinExistence type="predicted"/>
<dbReference type="SFLD" id="SFLDG01129">
    <property type="entry name" value="C1.5:_HAD__Beta-PGM__Phosphata"/>
    <property type="match status" value="1"/>
</dbReference>